<dbReference type="OrthoDB" id="281222at2"/>
<protein>
    <submittedName>
        <fullName evidence="2">Uncharacterized protein</fullName>
    </submittedName>
</protein>
<evidence type="ECO:0000256" key="1">
    <source>
        <dbReference type="SAM" id="Phobius"/>
    </source>
</evidence>
<sequence length="75" mass="8852">MAAGKDSKRRQLDEFYASYTVFVGVLCFAAFFLFGWEIILTWIFFRSGMRLFHDVMTDSPVSRPPPTQHKRRCRD</sequence>
<feature type="transmembrane region" description="Helical" evidence="1">
    <location>
        <begin position="21"/>
        <end position="45"/>
    </location>
</feature>
<proteinExistence type="predicted"/>
<organism evidence="2 3">
    <name type="scientific">Thalassoglobus polymorphus</name>
    <dbReference type="NCBI Taxonomy" id="2527994"/>
    <lineage>
        <taxon>Bacteria</taxon>
        <taxon>Pseudomonadati</taxon>
        <taxon>Planctomycetota</taxon>
        <taxon>Planctomycetia</taxon>
        <taxon>Planctomycetales</taxon>
        <taxon>Planctomycetaceae</taxon>
        <taxon>Thalassoglobus</taxon>
    </lineage>
</organism>
<keyword evidence="3" id="KW-1185">Reference proteome</keyword>
<keyword evidence="1" id="KW-0472">Membrane</keyword>
<name>A0A517QQQ7_9PLAN</name>
<dbReference type="RefSeq" id="WP_145201142.1">
    <property type="nucleotide sequence ID" value="NZ_CP036267.1"/>
</dbReference>
<dbReference type="Proteomes" id="UP000315724">
    <property type="component" value="Chromosome"/>
</dbReference>
<keyword evidence="1" id="KW-1133">Transmembrane helix</keyword>
<evidence type="ECO:0000313" key="2">
    <source>
        <dbReference type="EMBL" id="QDT33967.1"/>
    </source>
</evidence>
<gene>
    <name evidence="2" type="ORF">Mal48_32240</name>
</gene>
<dbReference type="AlphaFoldDB" id="A0A517QQQ7"/>
<evidence type="ECO:0000313" key="3">
    <source>
        <dbReference type="Proteomes" id="UP000315724"/>
    </source>
</evidence>
<dbReference type="KEGG" id="tpol:Mal48_32240"/>
<keyword evidence="1" id="KW-0812">Transmembrane</keyword>
<reference evidence="2 3" key="1">
    <citation type="submission" date="2019-02" db="EMBL/GenBank/DDBJ databases">
        <title>Deep-cultivation of Planctomycetes and their phenomic and genomic characterization uncovers novel biology.</title>
        <authorList>
            <person name="Wiegand S."/>
            <person name="Jogler M."/>
            <person name="Boedeker C."/>
            <person name="Pinto D."/>
            <person name="Vollmers J."/>
            <person name="Rivas-Marin E."/>
            <person name="Kohn T."/>
            <person name="Peeters S.H."/>
            <person name="Heuer A."/>
            <person name="Rast P."/>
            <person name="Oberbeckmann S."/>
            <person name="Bunk B."/>
            <person name="Jeske O."/>
            <person name="Meyerdierks A."/>
            <person name="Storesund J.E."/>
            <person name="Kallscheuer N."/>
            <person name="Luecker S."/>
            <person name="Lage O.M."/>
            <person name="Pohl T."/>
            <person name="Merkel B.J."/>
            <person name="Hornburger P."/>
            <person name="Mueller R.-W."/>
            <person name="Bruemmer F."/>
            <person name="Labrenz M."/>
            <person name="Spormann A.M."/>
            <person name="Op den Camp H."/>
            <person name="Overmann J."/>
            <person name="Amann R."/>
            <person name="Jetten M.S.M."/>
            <person name="Mascher T."/>
            <person name="Medema M.H."/>
            <person name="Devos D.P."/>
            <person name="Kaster A.-K."/>
            <person name="Ovreas L."/>
            <person name="Rohde M."/>
            <person name="Galperin M.Y."/>
            <person name="Jogler C."/>
        </authorList>
    </citation>
    <scope>NUCLEOTIDE SEQUENCE [LARGE SCALE GENOMIC DNA]</scope>
    <source>
        <strain evidence="2 3">Mal48</strain>
    </source>
</reference>
<accession>A0A517QQQ7</accession>
<dbReference type="EMBL" id="CP036267">
    <property type="protein sequence ID" value="QDT33967.1"/>
    <property type="molecule type" value="Genomic_DNA"/>
</dbReference>